<protein>
    <recommendedName>
        <fullName evidence="4">DUF624 domain-containing protein</fullName>
    </recommendedName>
</protein>
<keyword evidence="1" id="KW-1133">Transmembrane helix</keyword>
<feature type="transmembrane region" description="Helical" evidence="1">
    <location>
        <begin position="84"/>
        <end position="105"/>
    </location>
</feature>
<keyword evidence="1" id="KW-0812">Transmembrane</keyword>
<feature type="transmembrane region" description="Helical" evidence="1">
    <location>
        <begin position="126"/>
        <end position="146"/>
    </location>
</feature>
<dbReference type="Proteomes" id="UP000480303">
    <property type="component" value="Unassembled WGS sequence"/>
</dbReference>
<accession>A0A6A0BD91</accession>
<evidence type="ECO:0000256" key="1">
    <source>
        <dbReference type="SAM" id="Phobius"/>
    </source>
</evidence>
<dbReference type="AlphaFoldDB" id="A0A6A0BD91"/>
<organism evidence="2 3">
    <name type="scientific">Pseudolactococcus hodotermopsidis</name>
    <dbReference type="NCBI Taxonomy" id="2709157"/>
    <lineage>
        <taxon>Bacteria</taxon>
        <taxon>Bacillati</taxon>
        <taxon>Bacillota</taxon>
        <taxon>Bacilli</taxon>
        <taxon>Lactobacillales</taxon>
        <taxon>Streptococcaceae</taxon>
        <taxon>Pseudolactococcus</taxon>
    </lineage>
</organism>
<reference evidence="2 3" key="1">
    <citation type="submission" date="2020-02" db="EMBL/GenBank/DDBJ databases">
        <title>Draft genome sequence of Lactococcus sp. Hs30E4-3.</title>
        <authorList>
            <person name="Noda S."/>
            <person name="Yuki M."/>
            <person name="Ohkuma M."/>
        </authorList>
    </citation>
    <scope>NUCLEOTIDE SEQUENCE [LARGE SCALE GENOMIC DNA]</scope>
    <source>
        <strain evidence="2 3">Hs30E4-3</strain>
    </source>
</reference>
<name>A0A6A0BD91_9LACT</name>
<evidence type="ECO:0000313" key="3">
    <source>
        <dbReference type="Proteomes" id="UP000480303"/>
    </source>
</evidence>
<keyword evidence="3" id="KW-1185">Reference proteome</keyword>
<feature type="transmembrane region" description="Helical" evidence="1">
    <location>
        <begin position="59"/>
        <end position="78"/>
    </location>
</feature>
<keyword evidence="1" id="KW-0472">Membrane</keyword>
<sequence>MKNKHKLTTWLDQFYKIVASSCQFWWTLLKNGLIYGGLDGIYKMKFPNSKHLKLSNKKFLSFIWSILIILTMTCYQLISPKRDFMAIIFISLFILTLFVTIYLYQIVEVIALNEKMLSDEEIYAQAFVRIWYQLFLKIAFLIIGVLVAKLNLIIFICCLPKIYSIIINKLAKTQKLL</sequence>
<dbReference type="RefSeq" id="WP_172209845.1">
    <property type="nucleotide sequence ID" value="NZ_BLLI01000090.1"/>
</dbReference>
<gene>
    <name evidence="2" type="ORF">Hs30E_19610</name>
</gene>
<proteinExistence type="predicted"/>
<dbReference type="EMBL" id="BLLI01000090">
    <property type="protein sequence ID" value="GFH43410.1"/>
    <property type="molecule type" value="Genomic_DNA"/>
</dbReference>
<feature type="transmembrane region" description="Helical" evidence="1">
    <location>
        <begin position="152"/>
        <end position="171"/>
    </location>
</feature>
<evidence type="ECO:0000313" key="2">
    <source>
        <dbReference type="EMBL" id="GFH43410.1"/>
    </source>
</evidence>
<comment type="caution">
    <text evidence="2">The sequence shown here is derived from an EMBL/GenBank/DDBJ whole genome shotgun (WGS) entry which is preliminary data.</text>
</comment>
<evidence type="ECO:0008006" key="4">
    <source>
        <dbReference type="Google" id="ProtNLM"/>
    </source>
</evidence>